<evidence type="ECO:0000256" key="4">
    <source>
        <dbReference type="ARBA" id="ARBA00023163"/>
    </source>
</evidence>
<sequence>MLHHKQTVNIVIVDDHPIVIEGLRNLIDAEPMLHVKAHFTSGSDFMAYLNLKNDRVDIVLLDITLPDDSGIHFCKEISKFHPEVKILAISNLSERNTIRQMLQSGASGYLLKTASAADIVACVKLALQGEIALSNEVKLILSRPDLDTTGVFPELTKRERQILHLLAKGKKSAEIAAELFISPLTVKTHRATLMQKFNVNNMVSLVNRAKEYGMV</sequence>
<dbReference type="InterPro" id="IPR001789">
    <property type="entry name" value="Sig_transdc_resp-reg_receiver"/>
</dbReference>
<protein>
    <submittedName>
        <fullName evidence="8">Two-component system response regulator DegU</fullName>
    </submittedName>
</protein>
<dbReference type="Gene3D" id="3.40.50.2300">
    <property type="match status" value="1"/>
</dbReference>
<dbReference type="SUPFAM" id="SSF46894">
    <property type="entry name" value="C-terminal effector domain of the bipartite response regulators"/>
    <property type="match status" value="1"/>
</dbReference>
<evidence type="ECO:0000256" key="1">
    <source>
        <dbReference type="ARBA" id="ARBA00022553"/>
    </source>
</evidence>
<evidence type="ECO:0000256" key="5">
    <source>
        <dbReference type="PROSITE-ProRule" id="PRU00169"/>
    </source>
</evidence>
<evidence type="ECO:0000256" key="2">
    <source>
        <dbReference type="ARBA" id="ARBA00023015"/>
    </source>
</evidence>
<dbReference type="RefSeq" id="WP_345232559.1">
    <property type="nucleotide sequence ID" value="NZ_BAABIQ010000039.1"/>
</dbReference>
<keyword evidence="4" id="KW-0804">Transcription</keyword>
<proteinExistence type="predicted"/>
<dbReference type="PANTHER" id="PTHR44688:SF16">
    <property type="entry name" value="DNA-BINDING TRANSCRIPTIONAL ACTIVATOR DEVR_DOSR"/>
    <property type="match status" value="1"/>
</dbReference>
<evidence type="ECO:0000259" key="7">
    <source>
        <dbReference type="PROSITE" id="PS50110"/>
    </source>
</evidence>
<dbReference type="CDD" id="cd17535">
    <property type="entry name" value="REC_NarL-like"/>
    <property type="match status" value="1"/>
</dbReference>
<reference evidence="9" key="1">
    <citation type="journal article" date="2019" name="Int. J. Syst. Evol. Microbiol.">
        <title>The Global Catalogue of Microorganisms (GCM) 10K type strain sequencing project: providing services to taxonomists for standard genome sequencing and annotation.</title>
        <authorList>
            <consortium name="The Broad Institute Genomics Platform"/>
            <consortium name="The Broad Institute Genome Sequencing Center for Infectious Disease"/>
            <person name="Wu L."/>
            <person name="Ma J."/>
        </authorList>
    </citation>
    <scope>NUCLEOTIDE SEQUENCE [LARGE SCALE GENOMIC DNA]</scope>
    <source>
        <strain evidence="9">JCM 18200</strain>
    </source>
</reference>
<dbReference type="PANTHER" id="PTHR44688">
    <property type="entry name" value="DNA-BINDING TRANSCRIPTIONAL ACTIVATOR DEVR_DOSR"/>
    <property type="match status" value="1"/>
</dbReference>
<feature type="domain" description="HTH luxR-type" evidence="6">
    <location>
        <begin position="148"/>
        <end position="213"/>
    </location>
</feature>
<keyword evidence="1 5" id="KW-0597">Phosphoprotein</keyword>
<feature type="modified residue" description="4-aspartylphosphate" evidence="5">
    <location>
        <position position="62"/>
    </location>
</feature>
<keyword evidence="9" id="KW-1185">Reference proteome</keyword>
<evidence type="ECO:0000259" key="6">
    <source>
        <dbReference type="PROSITE" id="PS50043"/>
    </source>
</evidence>
<dbReference type="EMBL" id="BAABIQ010000039">
    <property type="protein sequence ID" value="GAA4798647.1"/>
    <property type="molecule type" value="Genomic_DNA"/>
</dbReference>
<dbReference type="InterPro" id="IPR000792">
    <property type="entry name" value="Tscrpt_reg_LuxR_C"/>
</dbReference>
<dbReference type="Pfam" id="PF00072">
    <property type="entry name" value="Response_reg"/>
    <property type="match status" value="1"/>
</dbReference>
<dbReference type="Pfam" id="PF00196">
    <property type="entry name" value="GerE"/>
    <property type="match status" value="1"/>
</dbReference>
<evidence type="ECO:0000313" key="8">
    <source>
        <dbReference type="EMBL" id="GAA4798647.1"/>
    </source>
</evidence>
<name>A0ABP9BPM9_9SPHI</name>
<dbReference type="SMART" id="SM00448">
    <property type="entry name" value="REC"/>
    <property type="match status" value="1"/>
</dbReference>
<feature type="domain" description="Response regulatory" evidence="7">
    <location>
        <begin position="9"/>
        <end position="127"/>
    </location>
</feature>
<keyword evidence="3" id="KW-0238">DNA-binding</keyword>
<dbReference type="PROSITE" id="PS50043">
    <property type="entry name" value="HTH_LUXR_2"/>
    <property type="match status" value="1"/>
</dbReference>
<dbReference type="SUPFAM" id="SSF52172">
    <property type="entry name" value="CheY-like"/>
    <property type="match status" value="1"/>
</dbReference>
<dbReference type="Proteomes" id="UP001501411">
    <property type="component" value="Unassembled WGS sequence"/>
</dbReference>
<accession>A0ABP9BPM9</accession>
<comment type="caution">
    <text evidence="8">The sequence shown here is derived from an EMBL/GenBank/DDBJ whole genome shotgun (WGS) entry which is preliminary data.</text>
</comment>
<dbReference type="InterPro" id="IPR058245">
    <property type="entry name" value="NreC/VraR/RcsB-like_REC"/>
</dbReference>
<dbReference type="SMART" id="SM00421">
    <property type="entry name" value="HTH_LUXR"/>
    <property type="match status" value="1"/>
</dbReference>
<dbReference type="InterPro" id="IPR011006">
    <property type="entry name" value="CheY-like_superfamily"/>
</dbReference>
<evidence type="ECO:0000256" key="3">
    <source>
        <dbReference type="ARBA" id="ARBA00023125"/>
    </source>
</evidence>
<dbReference type="InterPro" id="IPR016032">
    <property type="entry name" value="Sig_transdc_resp-reg_C-effctor"/>
</dbReference>
<keyword evidence="2" id="KW-0805">Transcription regulation</keyword>
<gene>
    <name evidence="8" type="primary">degU</name>
    <name evidence="8" type="ORF">GCM10023231_29290</name>
</gene>
<organism evidence="8 9">
    <name type="scientific">Olivibacter ginsenosidimutans</name>
    <dbReference type="NCBI Taxonomy" id="1176537"/>
    <lineage>
        <taxon>Bacteria</taxon>
        <taxon>Pseudomonadati</taxon>
        <taxon>Bacteroidota</taxon>
        <taxon>Sphingobacteriia</taxon>
        <taxon>Sphingobacteriales</taxon>
        <taxon>Sphingobacteriaceae</taxon>
        <taxon>Olivibacter</taxon>
    </lineage>
</organism>
<dbReference type="PROSITE" id="PS50110">
    <property type="entry name" value="RESPONSE_REGULATORY"/>
    <property type="match status" value="1"/>
</dbReference>
<dbReference type="CDD" id="cd06170">
    <property type="entry name" value="LuxR_C_like"/>
    <property type="match status" value="1"/>
</dbReference>
<evidence type="ECO:0000313" key="9">
    <source>
        <dbReference type="Proteomes" id="UP001501411"/>
    </source>
</evidence>
<dbReference type="PRINTS" id="PR00038">
    <property type="entry name" value="HTHLUXR"/>
</dbReference>